<sequence length="517" mass="57387">MLPSQLLVTRTFQGRVRPVFMIPSSEALELARKMIGIYSEGIGKRQGEIADEVASLEGGAFDFRAVRGLKAVLDKYSSYSPDSPVDPRELRRRAFAAARGPALDDYERSRALTAASEGLGIAVEEADRIFWGDLEAERTLSHFEPMEPIQLLARYNLSLMQTLLFRSTSLEIQAPGNWKPVLRRAKQLGLMYEIDGAGEGQRLIVEGPASAIKLTERYGTSLAKLIPQIIRCSQWSVKAGILTRWREPRLLSFSLSSEDGALLPRDGAIGNSETFDSALEEGFYRRFSSLGSRWKILREPDMIRVGSGKAFLPDFAFELHKRRIYLEIVGFWTPEYIARKIEKLKGAANVEMMIAVDRSLGITTDYPGGVVFFENEVPLKPIIDRLERAEEELMAHEIGRLSGLSIPIEGDVVSVGGLAVALGVPQEALRKHFESTTPAGYVLAGWQLVKESKIAEIDSVLAGVRALKRACEILESQGITDPYPILERLGYSVRMSGLAIDGAEIKKKEKNREERSG</sequence>
<comment type="caution">
    <text evidence="1">The sequence shown here is derived from an EMBL/GenBank/DDBJ whole genome shotgun (WGS) entry which is preliminary data.</text>
</comment>
<dbReference type="Pfam" id="PF05626">
    <property type="entry name" value="DUF790"/>
    <property type="match status" value="1"/>
</dbReference>
<proteinExistence type="predicted"/>
<dbReference type="EMBL" id="DSTX01000001">
    <property type="protein sequence ID" value="HFK19837.1"/>
    <property type="molecule type" value="Genomic_DNA"/>
</dbReference>
<accession>A0A7C3J406</accession>
<dbReference type="InterPro" id="IPR008508">
    <property type="entry name" value="Bax1"/>
</dbReference>
<evidence type="ECO:0000313" key="1">
    <source>
        <dbReference type="EMBL" id="HFK19837.1"/>
    </source>
</evidence>
<dbReference type="PIRSF" id="PIRSF019435">
    <property type="entry name" value="UCP019435"/>
    <property type="match status" value="1"/>
</dbReference>
<organism evidence="1">
    <name type="scientific">Candidatus Methanomethylicus mesodigestus</name>
    <dbReference type="NCBI Taxonomy" id="1867258"/>
    <lineage>
        <taxon>Archaea</taxon>
        <taxon>Thermoproteota</taxon>
        <taxon>Methanosuratincolia</taxon>
        <taxon>Candidatus Methanomethylicales</taxon>
        <taxon>Candidatus Methanomethylicaceae</taxon>
        <taxon>Candidatus Methanomethylicus</taxon>
    </lineage>
</organism>
<dbReference type="PANTHER" id="PTHR39640">
    <property type="entry name" value="VNG6129C"/>
    <property type="match status" value="1"/>
</dbReference>
<dbReference type="AlphaFoldDB" id="A0A7C3J406"/>
<protein>
    <submittedName>
        <fullName evidence="1">DUF790 family protein</fullName>
    </submittedName>
</protein>
<gene>
    <name evidence="1" type="ORF">ENS19_00990</name>
</gene>
<dbReference type="PANTHER" id="PTHR39640:SF1">
    <property type="entry name" value="DUF790 FAMILY PROTEIN"/>
    <property type="match status" value="1"/>
</dbReference>
<reference evidence="1" key="1">
    <citation type="journal article" date="2020" name="mSystems">
        <title>Genome- and Community-Level Interaction Insights into Carbon Utilization and Element Cycling Functions of Hydrothermarchaeota in Hydrothermal Sediment.</title>
        <authorList>
            <person name="Zhou Z."/>
            <person name="Liu Y."/>
            <person name="Xu W."/>
            <person name="Pan J."/>
            <person name="Luo Z.H."/>
            <person name="Li M."/>
        </authorList>
    </citation>
    <scope>NUCLEOTIDE SEQUENCE [LARGE SCALE GENOMIC DNA]</scope>
    <source>
        <strain evidence="1">SpSt-468</strain>
    </source>
</reference>
<name>A0A7C3J406_9CREN</name>